<name>A0A482ILA0_9BURK</name>
<dbReference type="OrthoDB" id="9791276at2"/>
<dbReference type="CDD" id="cd01011">
    <property type="entry name" value="nicotinamidase"/>
    <property type="match status" value="1"/>
</dbReference>
<evidence type="ECO:0000256" key="7">
    <source>
        <dbReference type="ARBA" id="ARBA00043224"/>
    </source>
</evidence>
<sequence length="221" mass="23819">MAYGAQDCLLVIDVQNDFMPGGALAVPRGDEVVPIINRLAPAFEHVVLTQDWHPAGHVSFATSHVGTAPFQTMMLPYGEQVLWPDHCVQGTPGAALHADLRIPHARMVIRKGHHANVDSYSAFMEADRTTKTGLAGYLREQGVRRVVCVGLATDYCVAWTALDARAAGFEAVVVEDACRAIDLNGSLDRAWRELAAAGVRRATADALRSGAGTHNPWLPES</sequence>
<proteinExistence type="inferred from homology"/>
<reference evidence="10 11" key="1">
    <citation type="submission" date="2019-03" db="EMBL/GenBank/DDBJ databases">
        <title>Comparative insights into the high quality Complete genome sequence of highly metal resistant Cupriavidus metallidurans strain BS1 isolated from a gold-copper mine.</title>
        <authorList>
            <person name="Mazhar H.S."/>
            <person name="Rensing C."/>
        </authorList>
    </citation>
    <scope>NUCLEOTIDE SEQUENCE [LARGE SCALE GENOMIC DNA]</scope>
    <source>
        <strain evidence="10 11">BS1</strain>
    </source>
</reference>
<protein>
    <recommendedName>
        <fullName evidence="8">Nicotinamidase</fullName>
        <ecNumber evidence="6">3.5.1.19</ecNumber>
    </recommendedName>
    <alternativeName>
        <fullName evidence="7">Nicotinamide deamidase</fullName>
    </alternativeName>
</protein>
<dbReference type="AlphaFoldDB" id="A0A482ILA0"/>
<dbReference type="Proteomes" id="UP000253772">
    <property type="component" value="Chromosome c1"/>
</dbReference>
<accession>A0A482ILA0</accession>
<dbReference type="FunFam" id="3.40.50.850:FF:000006">
    <property type="entry name" value="Bifunctional pyrazinamidase/nicotinamidase"/>
    <property type="match status" value="1"/>
</dbReference>
<evidence type="ECO:0000313" key="10">
    <source>
        <dbReference type="EMBL" id="QBP09885.1"/>
    </source>
</evidence>
<dbReference type="EMBL" id="CP037900">
    <property type="protein sequence ID" value="QBP09885.1"/>
    <property type="molecule type" value="Genomic_DNA"/>
</dbReference>
<comment type="pathway">
    <text evidence="5">Cofactor biosynthesis; nicotinate biosynthesis; nicotinate from nicotinamide: step 1/1.</text>
</comment>
<keyword evidence="2" id="KW-0662">Pyridine nucleotide biosynthesis</keyword>
<dbReference type="InterPro" id="IPR036380">
    <property type="entry name" value="Isochorismatase-like_sf"/>
</dbReference>
<dbReference type="PANTHER" id="PTHR11080:SF2">
    <property type="entry name" value="LD05707P"/>
    <property type="match status" value="1"/>
</dbReference>
<dbReference type="SUPFAM" id="SSF52499">
    <property type="entry name" value="Isochorismatase-like hydrolases"/>
    <property type="match status" value="1"/>
</dbReference>
<dbReference type="InterPro" id="IPR052347">
    <property type="entry name" value="Isochorismatase_Nicotinamidase"/>
</dbReference>
<evidence type="ECO:0000256" key="1">
    <source>
        <dbReference type="ARBA" id="ARBA00006336"/>
    </source>
</evidence>
<keyword evidence="3" id="KW-0479">Metal-binding</keyword>
<evidence type="ECO:0000256" key="2">
    <source>
        <dbReference type="ARBA" id="ARBA00022642"/>
    </source>
</evidence>
<feature type="domain" description="Isochorismatase-like" evidence="9">
    <location>
        <begin position="8"/>
        <end position="203"/>
    </location>
</feature>
<evidence type="ECO:0000256" key="6">
    <source>
        <dbReference type="ARBA" id="ARBA00039017"/>
    </source>
</evidence>
<dbReference type="GO" id="GO:0008936">
    <property type="term" value="F:nicotinamidase activity"/>
    <property type="evidence" value="ECO:0007669"/>
    <property type="project" value="UniProtKB-EC"/>
</dbReference>
<dbReference type="PANTHER" id="PTHR11080">
    <property type="entry name" value="PYRAZINAMIDASE/NICOTINAMIDASE"/>
    <property type="match status" value="1"/>
</dbReference>
<evidence type="ECO:0000256" key="8">
    <source>
        <dbReference type="ARBA" id="ARBA00072277"/>
    </source>
</evidence>
<evidence type="ECO:0000256" key="4">
    <source>
        <dbReference type="ARBA" id="ARBA00022801"/>
    </source>
</evidence>
<dbReference type="InterPro" id="IPR000868">
    <property type="entry name" value="Isochorismatase-like_dom"/>
</dbReference>
<keyword evidence="4 10" id="KW-0378">Hydrolase</keyword>
<dbReference type="RefSeq" id="WP_017513995.1">
    <property type="nucleotide sequence ID" value="NZ_CP037900.1"/>
</dbReference>
<evidence type="ECO:0000259" key="9">
    <source>
        <dbReference type="Pfam" id="PF00857"/>
    </source>
</evidence>
<evidence type="ECO:0000256" key="3">
    <source>
        <dbReference type="ARBA" id="ARBA00022723"/>
    </source>
</evidence>
<evidence type="ECO:0000313" key="11">
    <source>
        <dbReference type="Proteomes" id="UP000253772"/>
    </source>
</evidence>
<dbReference type="GO" id="GO:0019363">
    <property type="term" value="P:pyridine nucleotide biosynthetic process"/>
    <property type="evidence" value="ECO:0007669"/>
    <property type="project" value="UniProtKB-KW"/>
</dbReference>
<dbReference type="NCBIfam" id="NF008623">
    <property type="entry name" value="PRK11609.1"/>
    <property type="match status" value="1"/>
</dbReference>
<dbReference type="Pfam" id="PF00857">
    <property type="entry name" value="Isochorismatase"/>
    <property type="match status" value="1"/>
</dbReference>
<gene>
    <name evidence="10" type="primary">pncA</name>
    <name evidence="10" type="ORF">DDF84_008975</name>
</gene>
<dbReference type="EC" id="3.5.1.19" evidence="6"/>
<dbReference type="Gene3D" id="3.40.50.850">
    <property type="entry name" value="Isochorismatase-like"/>
    <property type="match status" value="1"/>
</dbReference>
<comment type="similarity">
    <text evidence="1">Belongs to the isochorismatase family.</text>
</comment>
<evidence type="ECO:0000256" key="5">
    <source>
        <dbReference type="ARBA" id="ARBA00037900"/>
    </source>
</evidence>
<organism evidence="10 11">
    <name type="scientific">Cupriavidus metallidurans</name>
    <dbReference type="NCBI Taxonomy" id="119219"/>
    <lineage>
        <taxon>Bacteria</taxon>
        <taxon>Pseudomonadati</taxon>
        <taxon>Pseudomonadota</taxon>
        <taxon>Betaproteobacteria</taxon>
        <taxon>Burkholderiales</taxon>
        <taxon>Burkholderiaceae</taxon>
        <taxon>Cupriavidus</taxon>
    </lineage>
</organism>
<dbReference type="GO" id="GO:0046872">
    <property type="term" value="F:metal ion binding"/>
    <property type="evidence" value="ECO:0007669"/>
    <property type="project" value="UniProtKB-KW"/>
</dbReference>